<dbReference type="Proteomes" id="UP001596548">
    <property type="component" value="Unassembled WGS sequence"/>
</dbReference>
<evidence type="ECO:0000256" key="2">
    <source>
        <dbReference type="ARBA" id="ARBA00022759"/>
    </source>
</evidence>
<dbReference type="GO" id="GO:0004519">
    <property type="term" value="F:endonuclease activity"/>
    <property type="evidence" value="ECO:0007669"/>
    <property type="project" value="UniProtKB-KW"/>
</dbReference>
<dbReference type="Gene3D" id="3.40.960.10">
    <property type="entry name" value="VSR Endonuclease"/>
    <property type="match status" value="1"/>
</dbReference>
<proteinExistence type="inferred from homology"/>
<keyword evidence="4" id="KW-0378">Hydrolase</keyword>
<dbReference type="NCBIfam" id="TIGR00632">
    <property type="entry name" value="vsr"/>
    <property type="match status" value="1"/>
</dbReference>
<gene>
    <name evidence="8" type="ORF">ACFQS1_30025</name>
</gene>
<sequence length="152" mass="17597">MAVRDGAKARRDAHAAGLYPAPLNEGRSRNMQANRRANTKPEVRLRSALHVLGFRFRKDFVVKLAGARVRPDIVFTRRKVAVFVDGCFWHVCPLHGRQPTTNEWYWAPKLRRNMERDRRADELLTEAGWSVVRIWEHESLESAVDLVTQKLP</sequence>
<protein>
    <submittedName>
        <fullName evidence="8">Very short patch repair endonuclease</fullName>
    </submittedName>
</protein>
<keyword evidence="3" id="KW-0227">DNA damage</keyword>
<keyword evidence="1" id="KW-0540">Nuclease</keyword>
<evidence type="ECO:0000256" key="1">
    <source>
        <dbReference type="ARBA" id="ARBA00022722"/>
    </source>
</evidence>
<keyword evidence="2 8" id="KW-0255">Endonuclease</keyword>
<dbReference type="Pfam" id="PF03852">
    <property type="entry name" value="Vsr"/>
    <property type="match status" value="1"/>
</dbReference>
<organism evidence="8 9">
    <name type="scientific">Paractinoplanes rhizophilus</name>
    <dbReference type="NCBI Taxonomy" id="1416877"/>
    <lineage>
        <taxon>Bacteria</taxon>
        <taxon>Bacillati</taxon>
        <taxon>Actinomycetota</taxon>
        <taxon>Actinomycetes</taxon>
        <taxon>Micromonosporales</taxon>
        <taxon>Micromonosporaceae</taxon>
        <taxon>Paractinoplanes</taxon>
    </lineage>
</organism>
<feature type="region of interest" description="Disordered" evidence="7">
    <location>
        <begin position="18"/>
        <end position="39"/>
    </location>
</feature>
<evidence type="ECO:0000313" key="9">
    <source>
        <dbReference type="Proteomes" id="UP001596548"/>
    </source>
</evidence>
<evidence type="ECO:0000256" key="4">
    <source>
        <dbReference type="ARBA" id="ARBA00022801"/>
    </source>
</evidence>
<dbReference type="InterPro" id="IPR011335">
    <property type="entry name" value="Restrct_endonuc-II-like"/>
</dbReference>
<reference evidence="9" key="1">
    <citation type="journal article" date="2019" name="Int. J. Syst. Evol. Microbiol.">
        <title>The Global Catalogue of Microorganisms (GCM) 10K type strain sequencing project: providing services to taxonomists for standard genome sequencing and annotation.</title>
        <authorList>
            <consortium name="The Broad Institute Genomics Platform"/>
            <consortium name="The Broad Institute Genome Sequencing Center for Infectious Disease"/>
            <person name="Wu L."/>
            <person name="Ma J."/>
        </authorList>
    </citation>
    <scope>NUCLEOTIDE SEQUENCE [LARGE SCALE GENOMIC DNA]</scope>
    <source>
        <strain evidence="9">XZYJT-10</strain>
    </source>
</reference>
<evidence type="ECO:0000256" key="7">
    <source>
        <dbReference type="SAM" id="MobiDB-lite"/>
    </source>
</evidence>
<accession>A0ABW2HYU0</accession>
<name>A0ABW2HYU0_9ACTN</name>
<dbReference type="RefSeq" id="WP_378974888.1">
    <property type="nucleotide sequence ID" value="NZ_JBHTBJ010000030.1"/>
</dbReference>
<evidence type="ECO:0000313" key="8">
    <source>
        <dbReference type="EMBL" id="MFC7278242.1"/>
    </source>
</evidence>
<keyword evidence="9" id="KW-1185">Reference proteome</keyword>
<comment type="similarity">
    <text evidence="6">Belongs to the Vsr family.</text>
</comment>
<evidence type="ECO:0000256" key="3">
    <source>
        <dbReference type="ARBA" id="ARBA00022763"/>
    </source>
</evidence>
<evidence type="ECO:0000256" key="5">
    <source>
        <dbReference type="ARBA" id="ARBA00023204"/>
    </source>
</evidence>
<evidence type="ECO:0000256" key="6">
    <source>
        <dbReference type="ARBA" id="ARBA00029466"/>
    </source>
</evidence>
<dbReference type="CDD" id="cd00221">
    <property type="entry name" value="Vsr"/>
    <property type="match status" value="1"/>
</dbReference>
<dbReference type="SUPFAM" id="SSF52980">
    <property type="entry name" value="Restriction endonuclease-like"/>
    <property type="match status" value="1"/>
</dbReference>
<dbReference type="EMBL" id="JBHTBJ010000030">
    <property type="protein sequence ID" value="MFC7278242.1"/>
    <property type="molecule type" value="Genomic_DNA"/>
</dbReference>
<keyword evidence="5" id="KW-0234">DNA repair</keyword>
<dbReference type="InterPro" id="IPR004603">
    <property type="entry name" value="DNA_mismatch_endonuc_vsr"/>
</dbReference>
<comment type="caution">
    <text evidence="8">The sequence shown here is derived from an EMBL/GenBank/DDBJ whole genome shotgun (WGS) entry which is preliminary data.</text>
</comment>